<dbReference type="NCBIfam" id="TIGR02467">
    <property type="entry name" value="CbiE"/>
    <property type="match status" value="1"/>
</dbReference>
<comment type="pathway">
    <text evidence="1">Cofactor biosynthesis; adenosylcobalamin biosynthesis.</text>
</comment>
<proteinExistence type="predicted"/>
<dbReference type="InterPro" id="IPR000878">
    <property type="entry name" value="4pyrrol_Mease"/>
</dbReference>
<dbReference type="CDD" id="cd11644">
    <property type="entry name" value="Precorrin-6Y-MT"/>
    <property type="match status" value="1"/>
</dbReference>
<evidence type="ECO:0000256" key="4">
    <source>
        <dbReference type="ARBA" id="ARBA00022679"/>
    </source>
</evidence>
<dbReference type="InterPro" id="IPR012818">
    <property type="entry name" value="CbiE"/>
</dbReference>
<comment type="caution">
    <text evidence="7">The sequence shown here is derived from an EMBL/GenBank/DDBJ whole genome shotgun (WGS) entry which is preliminary data.</text>
</comment>
<dbReference type="NCBIfam" id="TIGR02469">
    <property type="entry name" value="CbiT"/>
    <property type="match status" value="1"/>
</dbReference>
<evidence type="ECO:0000313" key="8">
    <source>
        <dbReference type="Proteomes" id="UP000276223"/>
    </source>
</evidence>
<protein>
    <submittedName>
        <fullName evidence="7">Precorrin-6Y C5,15-methyltransferase (Decarboxylating)</fullName>
    </submittedName>
</protein>
<dbReference type="Gene3D" id="3.30.950.10">
    <property type="entry name" value="Methyltransferase, Cobalt-precorrin-4 Transmethylase, Domain 2"/>
    <property type="match status" value="1"/>
</dbReference>
<dbReference type="GO" id="GO:0009236">
    <property type="term" value="P:cobalamin biosynthetic process"/>
    <property type="evidence" value="ECO:0007669"/>
    <property type="project" value="UniProtKB-UniPathway"/>
</dbReference>
<keyword evidence="8" id="KW-1185">Reference proteome</keyword>
<dbReference type="Pfam" id="PF00590">
    <property type="entry name" value="TP_methylase"/>
    <property type="match status" value="1"/>
</dbReference>
<dbReference type="CDD" id="cd02440">
    <property type="entry name" value="AdoMet_MTases"/>
    <property type="match status" value="1"/>
</dbReference>
<dbReference type="SUPFAM" id="SSF53335">
    <property type="entry name" value="S-adenosyl-L-methionine-dependent methyltransferases"/>
    <property type="match status" value="1"/>
</dbReference>
<feature type="domain" description="Tetrapyrrole methylase" evidence="6">
    <location>
        <begin position="13"/>
        <end position="196"/>
    </location>
</feature>
<evidence type="ECO:0000256" key="1">
    <source>
        <dbReference type="ARBA" id="ARBA00004953"/>
    </source>
</evidence>
<dbReference type="UniPathway" id="UPA00148"/>
<dbReference type="RefSeq" id="WP_170161662.1">
    <property type="nucleotide sequence ID" value="NZ_RJVA01000011.1"/>
</dbReference>
<evidence type="ECO:0000256" key="5">
    <source>
        <dbReference type="ARBA" id="ARBA00022691"/>
    </source>
</evidence>
<dbReference type="PANTHER" id="PTHR43182:SF1">
    <property type="entry name" value="COBALT-PRECORRIN-7 C(5)-METHYLTRANSFERASE"/>
    <property type="match status" value="1"/>
</dbReference>
<dbReference type="InterPro" id="IPR006365">
    <property type="entry name" value="Cbl_synth_CobL"/>
</dbReference>
<dbReference type="AlphaFoldDB" id="A0A3N1UVB6"/>
<evidence type="ECO:0000256" key="2">
    <source>
        <dbReference type="ARBA" id="ARBA00022573"/>
    </source>
</evidence>
<keyword evidence="5" id="KW-0949">S-adenosyl-L-methionine</keyword>
<keyword evidence="2" id="KW-0169">Cobalamin biosynthesis</keyword>
<dbReference type="PIRSF" id="PIRSF036428">
    <property type="entry name" value="CobL"/>
    <property type="match status" value="1"/>
</dbReference>
<sequence>MSRNPEQWTPPLIAVVGIGTGPKTCALEGLQWIQRAEILVGGTRHLAFFADHPGEKMPLRGSMKSLVETVESLSRQRRVAVLASGDPLFFGIGRTLTSMLPADRLHFIPGPTSVQSLCAALARPWEDVRVFSLHGRESSLEWMWFLRQGYPVALLTDEEHGPPWIAQHLVRAGLDGFDLIVGEDLGLPSEKIRRMTPHDAVTADFSPLTVVLLGEPGLQDGPQKDSERCAPFKQEAPAEKTLEAVSGPDCNGPHKSAGAVALGVPDTAFVHRAGLITKREVRVLALSMLRLGPGQVLWDLGAGSGSMSVEAALLCPLHSVWAVEKVPERAEDIRKNVRRFHCGQVQVIEGEALHVVERLPAPHRVFVGGSGGTLPALLRAVWNRLAPLGRIVVAAVTWQSLQDVDTFSRSNGIALEALQVQVNRAVPVGSSVRFEALNPVFLCSMEKSGTVNV</sequence>
<dbReference type="EMBL" id="RJVA01000011">
    <property type="protein sequence ID" value="ROQ93369.1"/>
    <property type="molecule type" value="Genomic_DNA"/>
</dbReference>
<dbReference type="GO" id="GO:0032259">
    <property type="term" value="P:methylation"/>
    <property type="evidence" value="ECO:0007669"/>
    <property type="project" value="UniProtKB-KW"/>
</dbReference>
<dbReference type="SUPFAM" id="SSF53790">
    <property type="entry name" value="Tetrapyrrole methylase"/>
    <property type="match status" value="1"/>
</dbReference>
<evidence type="ECO:0000259" key="6">
    <source>
        <dbReference type="Pfam" id="PF00590"/>
    </source>
</evidence>
<dbReference type="InterPro" id="IPR035996">
    <property type="entry name" value="4pyrrol_Methylase_sf"/>
</dbReference>
<keyword evidence="4 7" id="KW-0808">Transferase</keyword>
<dbReference type="Proteomes" id="UP000276223">
    <property type="component" value="Unassembled WGS sequence"/>
</dbReference>
<gene>
    <name evidence="7" type="ORF">EDC27_1384</name>
</gene>
<accession>A0A3N1UVB6</accession>
<evidence type="ECO:0000313" key="7">
    <source>
        <dbReference type="EMBL" id="ROQ93369.1"/>
    </source>
</evidence>
<dbReference type="Gene3D" id="3.40.1010.10">
    <property type="entry name" value="Cobalt-precorrin-4 Transmethylase, Domain 1"/>
    <property type="match status" value="1"/>
</dbReference>
<dbReference type="Pfam" id="PF01135">
    <property type="entry name" value="PCMT"/>
    <property type="match status" value="1"/>
</dbReference>
<evidence type="ECO:0000256" key="3">
    <source>
        <dbReference type="ARBA" id="ARBA00022603"/>
    </source>
</evidence>
<dbReference type="InterPro" id="IPR014776">
    <property type="entry name" value="4pyrrole_Mease_sub2"/>
</dbReference>
<dbReference type="GO" id="GO:0008276">
    <property type="term" value="F:protein methyltransferase activity"/>
    <property type="evidence" value="ECO:0007669"/>
    <property type="project" value="InterPro"/>
</dbReference>
<reference evidence="7 8" key="1">
    <citation type="submission" date="2018-11" db="EMBL/GenBank/DDBJ databases">
        <title>Genomic Encyclopedia of Type Strains, Phase IV (KMG-IV): sequencing the most valuable type-strain genomes for metagenomic binning, comparative biology and taxonomic classification.</title>
        <authorList>
            <person name="Goeker M."/>
        </authorList>
    </citation>
    <scope>NUCLEOTIDE SEQUENCE [LARGE SCALE GENOMIC DNA]</scope>
    <source>
        <strain evidence="7 8">DSM 22027</strain>
    </source>
</reference>
<organism evidence="7 8">
    <name type="scientific">Desulfosoma caldarium</name>
    <dbReference type="NCBI Taxonomy" id="610254"/>
    <lineage>
        <taxon>Bacteria</taxon>
        <taxon>Pseudomonadati</taxon>
        <taxon>Thermodesulfobacteriota</taxon>
        <taxon>Syntrophobacteria</taxon>
        <taxon>Syntrophobacterales</taxon>
        <taxon>Syntrophobacteraceae</taxon>
        <taxon>Desulfosoma</taxon>
    </lineage>
</organism>
<dbReference type="InterPro" id="IPR029063">
    <property type="entry name" value="SAM-dependent_MTases_sf"/>
</dbReference>
<name>A0A3N1UVB6_9BACT</name>
<dbReference type="InterPro" id="IPR014777">
    <property type="entry name" value="4pyrrole_Mease_sub1"/>
</dbReference>
<dbReference type="InterPro" id="IPR014008">
    <property type="entry name" value="Cbl_synth_MTase_CbiT"/>
</dbReference>
<dbReference type="Gene3D" id="3.40.50.150">
    <property type="entry name" value="Vaccinia Virus protein VP39"/>
    <property type="match status" value="1"/>
</dbReference>
<dbReference type="PANTHER" id="PTHR43182">
    <property type="entry name" value="COBALT-PRECORRIN-6B C(15)-METHYLTRANSFERASE (DECARBOXYLATING)"/>
    <property type="match status" value="1"/>
</dbReference>
<dbReference type="InterPro" id="IPR050714">
    <property type="entry name" value="Cobalamin_biosynth_MTase"/>
</dbReference>
<keyword evidence="3 7" id="KW-0489">Methyltransferase</keyword>